<gene>
    <name evidence="2" type="ORF">BBA_08508</name>
</gene>
<dbReference type="GeneID" id="19891520"/>
<evidence type="ECO:0000313" key="3">
    <source>
        <dbReference type="Proteomes" id="UP000002762"/>
    </source>
</evidence>
<feature type="chain" id="PRO_5003781134" evidence="1">
    <location>
        <begin position="18"/>
        <end position="175"/>
    </location>
</feature>
<evidence type="ECO:0000313" key="2">
    <source>
        <dbReference type="EMBL" id="EJP62597.1"/>
    </source>
</evidence>
<dbReference type="AlphaFoldDB" id="J4UHE6"/>
<sequence>MKFTPLILASLASLAIAAGPALNCEETSTNTPEQSEGSTEGVIEEDCSNKEENAYVNCKKILGNSHTKCLDESDAVFTECKAAKPNFPAIEAHCDRPGKDKDACIFAARRCTAQLNKDADMWQFLQCIDRMQVCADQGAKLQLDQCLDKAKDCQAREFFTLGELTKLDQCAKKNL</sequence>
<organism evidence="2 3">
    <name type="scientific">Beauveria bassiana (strain ARSEF 2860)</name>
    <name type="common">White muscardine disease fungus</name>
    <name type="synonym">Tritirachium shiotae</name>
    <dbReference type="NCBI Taxonomy" id="655819"/>
    <lineage>
        <taxon>Eukaryota</taxon>
        <taxon>Fungi</taxon>
        <taxon>Dikarya</taxon>
        <taxon>Ascomycota</taxon>
        <taxon>Pezizomycotina</taxon>
        <taxon>Sordariomycetes</taxon>
        <taxon>Hypocreomycetidae</taxon>
        <taxon>Hypocreales</taxon>
        <taxon>Cordycipitaceae</taxon>
        <taxon>Beauveria</taxon>
    </lineage>
</organism>
<feature type="signal peptide" evidence="1">
    <location>
        <begin position="1"/>
        <end position="17"/>
    </location>
</feature>
<dbReference type="RefSeq" id="XP_008601827.1">
    <property type="nucleotide sequence ID" value="XM_008603605.1"/>
</dbReference>
<accession>J4UHE6</accession>
<keyword evidence="1" id="KW-0732">Signal</keyword>
<dbReference type="InParanoid" id="J4UHE6"/>
<name>J4UHE6_BEAB2</name>
<dbReference type="EMBL" id="JH725184">
    <property type="protein sequence ID" value="EJP62597.1"/>
    <property type="molecule type" value="Genomic_DNA"/>
</dbReference>
<proteinExistence type="predicted"/>
<dbReference type="Proteomes" id="UP000002762">
    <property type="component" value="Unassembled WGS sequence"/>
</dbReference>
<protein>
    <submittedName>
        <fullName evidence="2">Uncharacterized protein</fullName>
    </submittedName>
</protein>
<dbReference type="HOGENOM" id="CLU_1532269_0_0_1"/>
<evidence type="ECO:0000256" key="1">
    <source>
        <dbReference type="SAM" id="SignalP"/>
    </source>
</evidence>
<reference evidence="2 3" key="1">
    <citation type="journal article" date="2012" name="Sci. Rep.">
        <title>Genomic perspectives on the evolution of fungal entomopathogenicity in Beauveria bassiana.</title>
        <authorList>
            <person name="Xiao G."/>
            <person name="Ying S.H."/>
            <person name="Zheng P."/>
            <person name="Wang Z.L."/>
            <person name="Zhang S."/>
            <person name="Xie X.Q."/>
            <person name="Shang Y."/>
            <person name="St Leger R.J."/>
            <person name="Zhao G.P."/>
            <person name="Wang C."/>
            <person name="Feng M.G."/>
        </authorList>
    </citation>
    <scope>NUCLEOTIDE SEQUENCE [LARGE SCALE GENOMIC DNA]</scope>
    <source>
        <strain evidence="2 3">ARSEF 2860</strain>
    </source>
</reference>
<dbReference type="OrthoDB" id="10525115at2759"/>
<keyword evidence="3" id="KW-1185">Reference proteome</keyword>